<feature type="transmembrane region" description="Helical" evidence="10">
    <location>
        <begin position="134"/>
        <end position="151"/>
    </location>
</feature>
<reference evidence="12 13" key="1">
    <citation type="submission" date="2023-03" db="EMBL/GenBank/DDBJ databases">
        <title>Draft genome sequence of Thalassotalea insulae KCTC 62186T.</title>
        <authorList>
            <person name="Sawabe T."/>
        </authorList>
    </citation>
    <scope>NUCLEOTIDE SEQUENCE [LARGE SCALE GENOMIC DNA]</scope>
    <source>
        <strain evidence="12 13">KCTC 62186</strain>
    </source>
</reference>
<dbReference type="Pfam" id="PF00361">
    <property type="entry name" value="Proton_antipo_M"/>
    <property type="match status" value="1"/>
</dbReference>
<feature type="transmembrane region" description="Helical" evidence="10">
    <location>
        <begin position="79"/>
        <end position="98"/>
    </location>
</feature>
<comment type="caution">
    <text evidence="12">The sequence shown here is derived from an EMBL/GenBank/DDBJ whole genome shotgun (WGS) entry which is preliminary data.</text>
</comment>
<dbReference type="InterPro" id="IPR001750">
    <property type="entry name" value="ND/Mrp_TM"/>
</dbReference>
<feature type="transmembrane region" description="Helical" evidence="10">
    <location>
        <begin position="30"/>
        <end position="48"/>
    </location>
</feature>
<organism evidence="12 13">
    <name type="scientific">Thalassotalea insulae</name>
    <dbReference type="NCBI Taxonomy" id="2056778"/>
    <lineage>
        <taxon>Bacteria</taxon>
        <taxon>Pseudomonadati</taxon>
        <taxon>Pseudomonadota</taxon>
        <taxon>Gammaproteobacteria</taxon>
        <taxon>Alteromonadales</taxon>
        <taxon>Colwelliaceae</taxon>
        <taxon>Thalassotalea</taxon>
    </lineage>
</organism>
<accession>A0ABQ6GPH4</accession>
<feature type="transmembrane region" description="Helical" evidence="10">
    <location>
        <begin position="110"/>
        <end position="128"/>
    </location>
</feature>
<feature type="transmembrane region" description="Helical" evidence="10">
    <location>
        <begin position="407"/>
        <end position="429"/>
    </location>
</feature>
<dbReference type="NCBIfam" id="TIGR01972">
    <property type="entry name" value="NDH_I_M"/>
    <property type="match status" value="1"/>
</dbReference>
<keyword evidence="5 10" id="KW-1133">Transmembrane helix</keyword>
<feature type="transmembrane region" description="Helical" evidence="10">
    <location>
        <begin position="365"/>
        <end position="387"/>
    </location>
</feature>
<comment type="similarity">
    <text evidence="2">Belongs to the complex I subunit 4 family.</text>
</comment>
<evidence type="ECO:0000256" key="3">
    <source>
        <dbReference type="ARBA" id="ARBA00019906"/>
    </source>
</evidence>
<feature type="domain" description="NADH:quinone oxidoreductase/Mrp antiporter transmembrane" evidence="11">
    <location>
        <begin position="127"/>
        <end position="414"/>
    </location>
</feature>
<evidence type="ECO:0000256" key="8">
    <source>
        <dbReference type="ARBA" id="ARBA00032798"/>
    </source>
</evidence>
<keyword evidence="4 9" id="KW-0812">Transmembrane</keyword>
<feature type="transmembrane region" description="Helical" evidence="10">
    <location>
        <begin position="246"/>
        <end position="268"/>
    </location>
</feature>
<feature type="transmembrane region" description="Helical" evidence="10">
    <location>
        <begin position="330"/>
        <end position="353"/>
    </location>
</feature>
<dbReference type="EMBL" id="BSST01000001">
    <property type="protein sequence ID" value="GLX77504.1"/>
    <property type="molecule type" value="Genomic_DNA"/>
</dbReference>
<dbReference type="PRINTS" id="PR01437">
    <property type="entry name" value="NUOXDRDTASE4"/>
</dbReference>
<evidence type="ECO:0000256" key="4">
    <source>
        <dbReference type="ARBA" id="ARBA00022692"/>
    </source>
</evidence>
<feature type="transmembrane region" description="Helical" evidence="10">
    <location>
        <begin position="303"/>
        <end position="324"/>
    </location>
</feature>
<dbReference type="Proteomes" id="UP001157186">
    <property type="component" value="Unassembled WGS sequence"/>
</dbReference>
<dbReference type="RefSeq" id="WP_284243365.1">
    <property type="nucleotide sequence ID" value="NZ_BSST01000001.1"/>
</dbReference>
<evidence type="ECO:0000256" key="2">
    <source>
        <dbReference type="ARBA" id="ARBA00009025"/>
    </source>
</evidence>
<evidence type="ECO:0000259" key="11">
    <source>
        <dbReference type="Pfam" id="PF00361"/>
    </source>
</evidence>
<sequence>MIISLLMIGLVLGGGFSWFMEEKRAESGKLICLLFILLFMAAFIIYLMTSPLNFAQLQITADLAWIDVFNVRYRLALDHLSNLLLILTFMLSIIAVLISWREITYRRGFYYFNLMLTIAGIVGVFTAVDMLLFFFFWEVMLLPMTALIAIWGHENRRFAAIKFFIFTQVSSLLMLIAIILMAYLHQQQTGTLSFAYQDWLALELPPELATYMMLGFFIAFAVKLPSFPVHSWLPDAHTQAPTAGSVLLAGVLLKTGAYGLIRFVILLFPDASQNFAPIAALLALASILYGAKMAFAQSDFKRLVAYSSISHMGFVMLALFSFNANAYQGAVITIVAHGLSSAALFSFAGMLYMRIRSRDLAKMGGFWHSAPVMGGYTLAFAAAAFGLPGLANFIGEFFSLIGAFQRFPLITIGAALGIIGSAVYAMVLFQSSFHGPIKQGFIDLSIRERIIAVSLLAGLLIIGIFPNVILQFSFNGGG</sequence>
<evidence type="ECO:0000256" key="7">
    <source>
        <dbReference type="ARBA" id="ARBA00031584"/>
    </source>
</evidence>
<name>A0ABQ6GPH4_9GAMM</name>
<gene>
    <name evidence="12" type="primary">nuoM</name>
    <name evidence="12" type="ORF">tinsulaeT_08440</name>
</gene>
<evidence type="ECO:0000256" key="9">
    <source>
        <dbReference type="RuleBase" id="RU000320"/>
    </source>
</evidence>
<feature type="transmembrane region" description="Helical" evidence="10">
    <location>
        <begin position="274"/>
        <end position="291"/>
    </location>
</feature>
<keyword evidence="6 10" id="KW-0472">Membrane</keyword>
<dbReference type="InterPro" id="IPR003918">
    <property type="entry name" value="NADH_UbQ_OxRdtase"/>
</dbReference>
<feature type="transmembrane region" description="Helical" evidence="10">
    <location>
        <begin position="450"/>
        <end position="474"/>
    </location>
</feature>
<feature type="transmembrane region" description="Helical" evidence="10">
    <location>
        <begin position="163"/>
        <end position="184"/>
    </location>
</feature>
<evidence type="ECO:0000313" key="13">
    <source>
        <dbReference type="Proteomes" id="UP001157186"/>
    </source>
</evidence>
<protein>
    <recommendedName>
        <fullName evidence="3">NADH-quinone oxidoreductase subunit M</fullName>
    </recommendedName>
    <alternativeName>
        <fullName evidence="7">NADH dehydrogenase I subunit M</fullName>
    </alternativeName>
    <alternativeName>
        <fullName evidence="8">NDH-1 subunit M</fullName>
    </alternativeName>
</protein>
<dbReference type="InterPro" id="IPR010227">
    <property type="entry name" value="NADH_Q_OxRdtase_chainM/4"/>
</dbReference>
<dbReference type="PANTHER" id="PTHR43507:SF1">
    <property type="entry name" value="NADH-UBIQUINONE OXIDOREDUCTASE CHAIN 4"/>
    <property type="match status" value="1"/>
</dbReference>
<keyword evidence="13" id="KW-1185">Reference proteome</keyword>
<evidence type="ECO:0000313" key="12">
    <source>
        <dbReference type="EMBL" id="GLX77504.1"/>
    </source>
</evidence>
<proteinExistence type="inferred from homology"/>
<comment type="subcellular location">
    <subcellularLocation>
        <location evidence="1">Endomembrane system</location>
        <topology evidence="1">Multi-pass membrane protein</topology>
    </subcellularLocation>
    <subcellularLocation>
        <location evidence="9">Membrane</location>
        <topology evidence="9">Multi-pass membrane protein</topology>
    </subcellularLocation>
</comment>
<evidence type="ECO:0000256" key="10">
    <source>
        <dbReference type="SAM" id="Phobius"/>
    </source>
</evidence>
<evidence type="ECO:0000256" key="1">
    <source>
        <dbReference type="ARBA" id="ARBA00004127"/>
    </source>
</evidence>
<evidence type="ECO:0000256" key="5">
    <source>
        <dbReference type="ARBA" id="ARBA00022989"/>
    </source>
</evidence>
<dbReference type="PANTHER" id="PTHR43507">
    <property type="entry name" value="NADH-UBIQUINONE OXIDOREDUCTASE CHAIN 4"/>
    <property type="match status" value="1"/>
</dbReference>
<evidence type="ECO:0000256" key="6">
    <source>
        <dbReference type="ARBA" id="ARBA00023136"/>
    </source>
</evidence>
<feature type="transmembrane region" description="Helical" evidence="10">
    <location>
        <begin position="208"/>
        <end position="225"/>
    </location>
</feature>